<dbReference type="SUPFAM" id="SSF51735">
    <property type="entry name" value="NAD(P)-binding Rossmann-fold domains"/>
    <property type="match status" value="1"/>
</dbReference>
<feature type="binding site" evidence="9">
    <location>
        <position position="38"/>
    </location>
    <ligand>
        <name>NADPH</name>
        <dbReference type="ChEBI" id="CHEBI:57783"/>
    </ligand>
</feature>
<feature type="binding site" evidence="9">
    <location>
        <position position="153"/>
    </location>
    <ligand>
        <name>1-deoxy-D-xylulose 5-phosphate</name>
        <dbReference type="ChEBI" id="CHEBI:57792"/>
    </ligand>
</feature>
<dbReference type="InterPro" id="IPR026877">
    <property type="entry name" value="DXPR_C"/>
</dbReference>
<dbReference type="NCBIfam" id="TIGR00243">
    <property type="entry name" value="Dxr"/>
    <property type="match status" value="1"/>
</dbReference>
<dbReference type="PANTHER" id="PTHR30525">
    <property type="entry name" value="1-DEOXY-D-XYLULOSE 5-PHOSPHATE REDUCTOISOMERASE"/>
    <property type="match status" value="1"/>
</dbReference>
<dbReference type="InterPro" id="IPR013644">
    <property type="entry name" value="DXP_reductoisomerase_C"/>
</dbReference>
<dbReference type="SUPFAM" id="SSF69055">
    <property type="entry name" value="1-deoxy-D-xylulose-5-phosphate reductoisomerase, C-terminal domain"/>
    <property type="match status" value="1"/>
</dbReference>
<dbReference type="Pfam" id="PF02670">
    <property type="entry name" value="DXP_reductoisom"/>
    <property type="match status" value="1"/>
</dbReference>
<comment type="catalytic activity">
    <reaction evidence="8">
        <text>2-C-methyl-D-erythritol 4-phosphate + NADP(+) = 1-deoxy-D-xylulose 5-phosphate + NADPH + H(+)</text>
        <dbReference type="Rhea" id="RHEA:13717"/>
        <dbReference type="ChEBI" id="CHEBI:15378"/>
        <dbReference type="ChEBI" id="CHEBI:57783"/>
        <dbReference type="ChEBI" id="CHEBI:57792"/>
        <dbReference type="ChEBI" id="CHEBI:58262"/>
        <dbReference type="ChEBI" id="CHEBI:58349"/>
        <dbReference type="EC" id="1.1.1.267"/>
    </reaction>
    <physiologicalReaction direction="right-to-left" evidence="8">
        <dbReference type="Rhea" id="RHEA:13719"/>
    </physiologicalReaction>
</comment>
<evidence type="ECO:0000256" key="6">
    <source>
        <dbReference type="ARBA" id="ARBA00023211"/>
    </source>
</evidence>
<feature type="binding site" evidence="9">
    <location>
        <position position="13"/>
    </location>
    <ligand>
        <name>NADPH</name>
        <dbReference type="ChEBI" id="CHEBI:57783"/>
    </ligand>
</feature>
<comment type="cofactor">
    <cofactor evidence="9">
        <name>Mg(2+)</name>
        <dbReference type="ChEBI" id="CHEBI:18420"/>
    </cofactor>
    <cofactor evidence="9">
        <name>Mn(2+)</name>
        <dbReference type="ChEBI" id="CHEBI:29035"/>
    </cofactor>
</comment>
<evidence type="ECO:0000313" key="15">
    <source>
        <dbReference type="Proteomes" id="UP001249076"/>
    </source>
</evidence>
<dbReference type="GO" id="GO:0030604">
    <property type="term" value="F:1-deoxy-D-xylulose-5-phosphate reductoisomerase activity"/>
    <property type="evidence" value="ECO:0007669"/>
    <property type="project" value="UniProtKB-UniRule"/>
</dbReference>
<dbReference type="GO" id="GO:0070402">
    <property type="term" value="F:NADPH binding"/>
    <property type="evidence" value="ECO:0007669"/>
    <property type="project" value="InterPro"/>
</dbReference>
<proteinExistence type="inferred from homology"/>
<feature type="binding site" evidence="9">
    <location>
        <position position="204"/>
    </location>
    <ligand>
        <name>1-deoxy-D-xylulose 5-phosphate</name>
        <dbReference type="ChEBI" id="CHEBI:57792"/>
    </ligand>
</feature>
<evidence type="ECO:0000256" key="7">
    <source>
        <dbReference type="ARBA" id="ARBA00023229"/>
    </source>
</evidence>
<dbReference type="NCBIfam" id="NF009114">
    <property type="entry name" value="PRK12464.1"/>
    <property type="match status" value="1"/>
</dbReference>
<comment type="similarity">
    <text evidence="2 9">Belongs to the DXR family.</text>
</comment>
<evidence type="ECO:0000259" key="10">
    <source>
        <dbReference type="Pfam" id="PF02670"/>
    </source>
</evidence>
<dbReference type="InterPro" id="IPR036291">
    <property type="entry name" value="NAD(P)-bd_dom_sf"/>
</dbReference>
<dbReference type="Proteomes" id="UP001249076">
    <property type="component" value="Unassembled WGS sequence"/>
</dbReference>
<dbReference type="RefSeq" id="WP_209820376.1">
    <property type="nucleotide sequence ID" value="NZ_JAVDTL010000007.1"/>
</dbReference>
<feature type="binding site" evidence="9">
    <location>
        <position position="128"/>
    </location>
    <ligand>
        <name>NADPH</name>
        <dbReference type="ChEBI" id="CHEBI:57783"/>
    </ligand>
</feature>
<name>A0AAJ2BVN4_ACIDE</name>
<dbReference type="SUPFAM" id="SSF55347">
    <property type="entry name" value="Glyceraldehyde-3-phosphate dehydrogenase-like, C-terminal domain"/>
    <property type="match status" value="1"/>
</dbReference>
<feature type="binding site" evidence="9">
    <location>
        <position position="210"/>
    </location>
    <ligand>
        <name>NADPH</name>
        <dbReference type="ChEBI" id="CHEBI:57783"/>
    </ligand>
</feature>
<evidence type="ECO:0000313" key="16">
    <source>
        <dbReference type="Proteomes" id="UP001253458"/>
    </source>
</evidence>
<evidence type="ECO:0000256" key="2">
    <source>
        <dbReference type="ARBA" id="ARBA00006825"/>
    </source>
</evidence>
<dbReference type="NCBIfam" id="NF003938">
    <property type="entry name" value="PRK05447.1-1"/>
    <property type="match status" value="1"/>
</dbReference>
<feature type="binding site" evidence="9">
    <location>
        <position position="226"/>
    </location>
    <ligand>
        <name>Mn(2+)</name>
        <dbReference type="ChEBI" id="CHEBI:29035"/>
    </ligand>
</feature>
<evidence type="ECO:0000256" key="9">
    <source>
        <dbReference type="HAMAP-Rule" id="MF_00183"/>
    </source>
</evidence>
<comment type="function">
    <text evidence="9">Catalyzes the NADPH-dependent rearrangement and reduction of 1-deoxy-D-xylulose-5-phosphate (DXP) to 2-C-methyl-D-erythritol 4-phosphate (MEP).</text>
</comment>
<dbReference type="Gene3D" id="3.40.50.720">
    <property type="entry name" value="NAD(P)-binding Rossmann-like Domain"/>
    <property type="match status" value="1"/>
</dbReference>
<feature type="binding site" evidence="9">
    <location>
        <position position="154"/>
    </location>
    <ligand>
        <name>1-deoxy-D-xylulose 5-phosphate</name>
        <dbReference type="ChEBI" id="CHEBI:57792"/>
    </ligand>
</feature>
<dbReference type="InterPro" id="IPR003821">
    <property type="entry name" value="DXP_reductoisomerase"/>
</dbReference>
<accession>A0AAJ2BVN4</accession>
<evidence type="ECO:0000256" key="5">
    <source>
        <dbReference type="ARBA" id="ARBA00023002"/>
    </source>
</evidence>
<evidence type="ECO:0000259" key="11">
    <source>
        <dbReference type="Pfam" id="PF08436"/>
    </source>
</evidence>
<dbReference type="Pfam" id="PF13288">
    <property type="entry name" value="DXPR_C"/>
    <property type="match status" value="1"/>
</dbReference>
<feature type="binding site" evidence="9">
    <location>
        <position position="14"/>
    </location>
    <ligand>
        <name>NADPH</name>
        <dbReference type="ChEBI" id="CHEBI:57783"/>
    </ligand>
</feature>
<dbReference type="PIRSF" id="PIRSF006205">
    <property type="entry name" value="Dxp_reductismrs"/>
    <property type="match status" value="1"/>
</dbReference>
<keyword evidence="15" id="KW-1185">Reference proteome</keyword>
<evidence type="ECO:0000256" key="1">
    <source>
        <dbReference type="ARBA" id="ARBA00005094"/>
    </source>
</evidence>
<dbReference type="GO" id="GO:0030145">
    <property type="term" value="F:manganese ion binding"/>
    <property type="evidence" value="ECO:0007669"/>
    <property type="project" value="TreeGrafter"/>
</dbReference>
<sequence length="393" mass="41658">MKKQRLTVLGSTGSIGTSTLDVVARHPERFEVFALSAATQVDLLLAQCAQFRPRYAVMASAPHAAVLAEKLQANGLPTQVIQAQGALEMIASHDEVDAVMAAIVGAAGLAPCLAAARAGKRLLLANKEALVVGGGLFMQTVRDGGATLLPIDSEHSAIFQCLPEDPATWSDRVDSILLTASGGPFRQRDPSTLSQITPDQACAHPNFSMGRKISVDSATMMNKALEVIEARWLFDLHPDQIKVVIHPQQIIHSMVQFKDASILAQLGTPDMRVPIACGLSWPERITSGASKLDFSTLSALAFEDADAVRFPGLHLSWQALKAAEGTTAVLNAANEVAVGAFLSGRLRFDHIHAVNLATLDAVSPSKPDSLAALLDLDTQARHAAEHVAGRLAA</sequence>
<feature type="binding site" evidence="9">
    <location>
        <position position="12"/>
    </location>
    <ligand>
        <name>NADPH</name>
        <dbReference type="ChEBI" id="CHEBI:57783"/>
    </ligand>
</feature>
<dbReference type="HAMAP" id="MF_00183">
    <property type="entry name" value="DXP_reductoisom"/>
    <property type="match status" value="1"/>
</dbReference>
<evidence type="ECO:0000256" key="3">
    <source>
        <dbReference type="ARBA" id="ARBA00022723"/>
    </source>
</evidence>
<evidence type="ECO:0000259" key="12">
    <source>
        <dbReference type="Pfam" id="PF13288"/>
    </source>
</evidence>
<comment type="pathway">
    <text evidence="1 9">Isoprenoid biosynthesis; isopentenyl diphosphate biosynthesis via DXP pathway; isopentenyl diphosphate from 1-deoxy-D-xylulose 5-phosphate: step 1/6.</text>
</comment>
<dbReference type="EMBL" id="JAVDTL010000007">
    <property type="protein sequence ID" value="MDR6768889.1"/>
    <property type="molecule type" value="Genomic_DNA"/>
</dbReference>
<dbReference type="InterPro" id="IPR036169">
    <property type="entry name" value="DXPR_C_sf"/>
</dbReference>
<dbReference type="Pfam" id="PF08436">
    <property type="entry name" value="DXP_redisom_C"/>
    <property type="match status" value="1"/>
</dbReference>
<protein>
    <recommendedName>
        <fullName evidence="9">1-deoxy-D-xylulose 5-phosphate reductoisomerase</fullName>
        <shortName evidence="9">DXP reductoisomerase</shortName>
        <ecNumber evidence="9">1.1.1.267</ecNumber>
    </recommendedName>
    <alternativeName>
        <fullName evidence="9">1-deoxyxylulose-5-phosphate reductoisomerase</fullName>
    </alternativeName>
    <alternativeName>
        <fullName evidence="9">2-C-methyl-D-erythritol 4-phosphate synthase</fullName>
    </alternativeName>
</protein>
<evidence type="ECO:0000256" key="8">
    <source>
        <dbReference type="ARBA" id="ARBA00048543"/>
    </source>
</evidence>
<feature type="binding site" evidence="9">
    <location>
        <position position="152"/>
    </location>
    <ligand>
        <name>Mn(2+)</name>
        <dbReference type="ChEBI" id="CHEBI:29035"/>
    </ligand>
</feature>
<feature type="binding site" evidence="9">
    <location>
        <position position="226"/>
    </location>
    <ligand>
        <name>1-deoxy-D-xylulose 5-phosphate</name>
        <dbReference type="ChEBI" id="CHEBI:57792"/>
    </ligand>
</feature>
<dbReference type="EC" id="1.1.1.267" evidence="9"/>
<evidence type="ECO:0000313" key="13">
    <source>
        <dbReference type="EMBL" id="MDR6768889.1"/>
    </source>
</evidence>
<feature type="binding site" evidence="9">
    <location>
        <position position="217"/>
    </location>
    <ligand>
        <name>1-deoxy-D-xylulose 5-phosphate</name>
        <dbReference type="ChEBI" id="CHEBI:57792"/>
    </ligand>
</feature>
<feature type="binding site" evidence="9">
    <location>
        <position position="126"/>
    </location>
    <ligand>
        <name>NADPH</name>
        <dbReference type="ChEBI" id="CHEBI:57783"/>
    </ligand>
</feature>
<comment type="caution">
    <text evidence="9">Lacks conserved residue(s) required for the propagation of feature annotation.</text>
</comment>
<feature type="domain" description="1-deoxy-D-xylulose 5-phosphate reductoisomerase N-terminal" evidence="10">
    <location>
        <begin position="6"/>
        <end position="134"/>
    </location>
</feature>
<feature type="domain" description="DXP reductoisomerase C-terminal" evidence="12">
    <location>
        <begin position="266"/>
        <end position="382"/>
    </location>
</feature>
<gene>
    <name evidence="9" type="primary">dxr</name>
    <name evidence="13" type="ORF">J2W88_004194</name>
    <name evidence="14" type="ORF">J2W93_004131</name>
</gene>
<reference evidence="13 15" key="1">
    <citation type="submission" date="2023-07" db="EMBL/GenBank/DDBJ databases">
        <title>Sorghum-associated microbial communities from plants grown in Nebraska, USA.</title>
        <authorList>
            <person name="Schachtman D."/>
        </authorList>
    </citation>
    <scope>NUCLEOTIDE SEQUENCE</scope>
    <source>
        <strain evidence="14 15">BE105</strain>
        <strain evidence="13">BE69</strain>
    </source>
</reference>
<dbReference type="AlphaFoldDB" id="A0AAJ2BVN4"/>
<keyword evidence="6 9" id="KW-0464">Manganese</keyword>
<feature type="binding site" evidence="9">
    <location>
        <position position="222"/>
    </location>
    <ligand>
        <name>1-deoxy-D-xylulose 5-phosphate</name>
        <dbReference type="ChEBI" id="CHEBI:57792"/>
    </ligand>
</feature>
<feature type="binding site" evidence="9">
    <location>
        <position position="223"/>
    </location>
    <ligand>
        <name>1-deoxy-D-xylulose 5-phosphate</name>
        <dbReference type="ChEBI" id="CHEBI:57792"/>
    </ligand>
</feature>
<feature type="binding site" evidence="9">
    <location>
        <position position="127"/>
    </location>
    <ligand>
        <name>1-deoxy-D-xylulose 5-phosphate</name>
        <dbReference type="ChEBI" id="CHEBI:57792"/>
    </ligand>
</feature>
<dbReference type="Gene3D" id="1.10.1740.10">
    <property type="match status" value="1"/>
</dbReference>
<keyword evidence="9" id="KW-0460">Magnesium</keyword>
<dbReference type="GO" id="GO:0051484">
    <property type="term" value="P:isopentenyl diphosphate biosynthetic process, methylerythritol 4-phosphate pathway involved in terpenoid biosynthetic process"/>
    <property type="evidence" value="ECO:0007669"/>
    <property type="project" value="UniProtKB-ARBA"/>
</dbReference>
<feature type="binding site" evidence="9">
    <location>
        <position position="181"/>
    </location>
    <ligand>
        <name>1-deoxy-D-xylulose 5-phosphate</name>
        <dbReference type="ChEBI" id="CHEBI:57792"/>
    </ligand>
</feature>
<keyword evidence="7 9" id="KW-0414">Isoprene biosynthesis</keyword>
<evidence type="ECO:0000256" key="4">
    <source>
        <dbReference type="ARBA" id="ARBA00022857"/>
    </source>
</evidence>
<keyword evidence="3 9" id="KW-0479">Metal-binding</keyword>
<dbReference type="InterPro" id="IPR013512">
    <property type="entry name" value="DXP_reductoisomerase_N"/>
</dbReference>
<organism evidence="13 16">
    <name type="scientific">Acidovorax delafieldii</name>
    <name type="common">Pseudomonas delafieldii</name>
    <dbReference type="NCBI Taxonomy" id="47920"/>
    <lineage>
        <taxon>Bacteria</taxon>
        <taxon>Pseudomonadati</taxon>
        <taxon>Pseudomonadota</taxon>
        <taxon>Betaproteobacteria</taxon>
        <taxon>Burkholderiales</taxon>
        <taxon>Comamonadaceae</taxon>
        <taxon>Acidovorax</taxon>
    </lineage>
</organism>
<feature type="domain" description="1-deoxy-D-xylulose 5-phosphate reductoisomerase C-terminal" evidence="11">
    <location>
        <begin position="148"/>
        <end position="234"/>
    </location>
</feature>
<feature type="binding site" evidence="9">
    <location>
        <position position="154"/>
    </location>
    <ligand>
        <name>Mn(2+)</name>
        <dbReference type="ChEBI" id="CHEBI:29035"/>
    </ligand>
</feature>
<feature type="binding site" evidence="9">
    <location>
        <position position="15"/>
    </location>
    <ligand>
        <name>NADPH</name>
        <dbReference type="ChEBI" id="CHEBI:57783"/>
    </ligand>
</feature>
<dbReference type="PANTHER" id="PTHR30525:SF0">
    <property type="entry name" value="1-DEOXY-D-XYLULOSE 5-PHOSPHATE REDUCTOISOMERASE, CHLOROPLASTIC"/>
    <property type="match status" value="1"/>
</dbReference>
<dbReference type="Proteomes" id="UP001253458">
    <property type="component" value="Unassembled WGS sequence"/>
</dbReference>
<comment type="caution">
    <text evidence="13">The sequence shown here is derived from an EMBL/GenBank/DDBJ whole genome shotgun (WGS) entry which is preliminary data.</text>
</comment>
<keyword evidence="4 9" id="KW-0521">NADP</keyword>
<keyword evidence="5 9" id="KW-0560">Oxidoreductase</keyword>
<dbReference type="FunFam" id="3.40.50.720:FF:000045">
    <property type="entry name" value="1-deoxy-D-xylulose 5-phosphate reductoisomerase"/>
    <property type="match status" value="1"/>
</dbReference>
<dbReference type="EMBL" id="JAVDTS010000007">
    <property type="protein sequence ID" value="MDR6839266.1"/>
    <property type="molecule type" value="Genomic_DNA"/>
</dbReference>
<evidence type="ECO:0000313" key="14">
    <source>
        <dbReference type="EMBL" id="MDR6839266.1"/>
    </source>
</evidence>